<organism evidence="2 3">
    <name type="scientific">Portunus trituberculatus</name>
    <name type="common">Swimming crab</name>
    <name type="synonym">Neptunus trituberculatus</name>
    <dbReference type="NCBI Taxonomy" id="210409"/>
    <lineage>
        <taxon>Eukaryota</taxon>
        <taxon>Metazoa</taxon>
        <taxon>Ecdysozoa</taxon>
        <taxon>Arthropoda</taxon>
        <taxon>Crustacea</taxon>
        <taxon>Multicrustacea</taxon>
        <taxon>Malacostraca</taxon>
        <taxon>Eumalacostraca</taxon>
        <taxon>Eucarida</taxon>
        <taxon>Decapoda</taxon>
        <taxon>Pleocyemata</taxon>
        <taxon>Brachyura</taxon>
        <taxon>Eubrachyura</taxon>
        <taxon>Portunoidea</taxon>
        <taxon>Portunidae</taxon>
        <taxon>Portuninae</taxon>
        <taxon>Portunus</taxon>
    </lineage>
</organism>
<sequence length="160" mass="17818">MEIQKQVGSSRVYQRAYRSRMLRVHSVVFLHLGHHPLPLHHCRDVSRHHLPLREARQQQDDLRDGGSCTSVMLVSKANLAGSIQIGHSFSEADLLTRTISVFGLRRGGDPGWLSPALVSTGAPVGRQVSCHSMLQCPNTLVSNQNPKLVGDRDRDKEEKV</sequence>
<keyword evidence="3" id="KW-1185">Reference proteome</keyword>
<evidence type="ECO:0000313" key="3">
    <source>
        <dbReference type="Proteomes" id="UP000324222"/>
    </source>
</evidence>
<comment type="caution">
    <text evidence="2">The sequence shown here is derived from an EMBL/GenBank/DDBJ whole genome shotgun (WGS) entry which is preliminary data.</text>
</comment>
<evidence type="ECO:0000313" key="2">
    <source>
        <dbReference type="EMBL" id="MPC13872.1"/>
    </source>
</evidence>
<feature type="region of interest" description="Disordered" evidence="1">
    <location>
        <begin position="141"/>
        <end position="160"/>
    </location>
</feature>
<protein>
    <submittedName>
        <fullName evidence="2">Uncharacterized protein</fullName>
    </submittedName>
</protein>
<dbReference type="Proteomes" id="UP000324222">
    <property type="component" value="Unassembled WGS sequence"/>
</dbReference>
<proteinExistence type="predicted"/>
<dbReference type="AlphaFoldDB" id="A0A5B7CVV5"/>
<gene>
    <name evidence="2" type="ORF">E2C01_006621</name>
</gene>
<accession>A0A5B7CVV5</accession>
<reference evidence="2 3" key="1">
    <citation type="submission" date="2019-05" db="EMBL/GenBank/DDBJ databases">
        <title>Another draft genome of Portunus trituberculatus and its Hox gene families provides insights of decapod evolution.</title>
        <authorList>
            <person name="Jeong J.-H."/>
            <person name="Song I."/>
            <person name="Kim S."/>
            <person name="Choi T."/>
            <person name="Kim D."/>
            <person name="Ryu S."/>
            <person name="Kim W."/>
        </authorList>
    </citation>
    <scope>NUCLEOTIDE SEQUENCE [LARGE SCALE GENOMIC DNA]</scope>
    <source>
        <tissue evidence="2">Muscle</tissue>
    </source>
</reference>
<feature type="compositionally biased region" description="Basic and acidic residues" evidence="1">
    <location>
        <begin position="149"/>
        <end position="160"/>
    </location>
</feature>
<dbReference type="EMBL" id="VSRR010000313">
    <property type="protein sequence ID" value="MPC13872.1"/>
    <property type="molecule type" value="Genomic_DNA"/>
</dbReference>
<name>A0A5B7CVV5_PORTR</name>
<evidence type="ECO:0000256" key="1">
    <source>
        <dbReference type="SAM" id="MobiDB-lite"/>
    </source>
</evidence>